<feature type="domain" description="AMP-binding enzyme C-terminal" evidence="4">
    <location>
        <begin position="440"/>
        <end position="512"/>
    </location>
</feature>
<dbReference type="Gene3D" id="3.30.300.30">
    <property type="match status" value="1"/>
</dbReference>
<dbReference type="EC" id="6.2.1.-" evidence="5"/>
<comment type="similarity">
    <text evidence="1">Belongs to the ATP-dependent AMP-binding enzyme family.</text>
</comment>
<name>A0ABS4VTL3_9PSEU</name>
<dbReference type="Gene3D" id="3.40.50.12780">
    <property type="entry name" value="N-terminal domain of ligase-like"/>
    <property type="match status" value="1"/>
</dbReference>
<dbReference type="InterPro" id="IPR000873">
    <property type="entry name" value="AMP-dep_synth/lig_dom"/>
</dbReference>
<reference evidence="5 6" key="1">
    <citation type="submission" date="2021-03" db="EMBL/GenBank/DDBJ databases">
        <title>Sequencing the genomes of 1000 actinobacteria strains.</title>
        <authorList>
            <person name="Klenk H.-P."/>
        </authorList>
    </citation>
    <scope>NUCLEOTIDE SEQUENCE [LARGE SCALE GENOMIC DNA]</scope>
    <source>
        <strain evidence="5 6">DSM 45256</strain>
    </source>
</reference>
<evidence type="ECO:0000259" key="4">
    <source>
        <dbReference type="Pfam" id="PF13193"/>
    </source>
</evidence>
<evidence type="ECO:0000313" key="5">
    <source>
        <dbReference type="EMBL" id="MBP2367263.1"/>
    </source>
</evidence>
<dbReference type="InterPro" id="IPR042099">
    <property type="entry name" value="ANL_N_sf"/>
</dbReference>
<protein>
    <submittedName>
        <fullName evidence="5">Fatty-acyl-CoA synthase</fullName>
        <ecNumber evidence="5">6.2.1.-</ecNumber>
    </submittedName>
</protein>
<dbReference type="Proteomes" id="UP001519295">
    <property type="component" value="Unassembled WGS sequence"/>
</dbReference>
<evidence type="ECO:0000259" key="3">
    <source>
        <dbReference type="Pfam" id="PF00501"/>
    </source>
</evidence>
<keyword evidence="6" id="KW-1185">Reference proteome</keyword>
<dbReference type="RefSeq" id="WP_210027382.1">
    <property type="nucleotide sequence ID" value="NZ_JAGINU010000001.1"/>
</dbReference>
<gene>
    <name evidence="5" type="ORF">JOF36_002959</name>
</gene>
<evidence type="ECO:0000256" key="1">
    <source>
        <dbReference type="ARBA" id="ARBA00006432"/>
    </source>
</evidence>
<dbReference type="PANTHER" id="PTHR43201:SF5">
    <property type="entry name" value="MEDIUM-CHAIN ACYL-COA LIGASE ACSF2, MITOCHONDRIAL"/>
    <property type="match status" value="1"/>
</dbReference>
<comment type="caution">
    <text evidence="5">The sequence shown here is derived from an EMBL/GenBank/DDBJ whole genome shotgun (WGS) entry which is preliminary data.</text>
</comment>
<proteinExistence type="inferred from homology"/>
<accession>A0ABS4VTL3</accession>
<dbReference type="Pfam" id="PF00501">
    <property type="entry name" value="AMP-binding"/>
    <property type="match status" value="1"/>
</dbReference>
<dbReference type="InterPro" id="IPR025110">
    <property type="entry name" value="AMP-bd_C"/>
</dbReference>
<dbReference type="Pfam" id="PF13193">
    <property type="entry name" value="AMP-binding_C"/>
    <property type="match status" value="1"/>
</dbReference>
<dbReference type="EMBL" id="JAGINU010000001">
    <property type="protein sequence ID" value="MBP2367263.1"/>
    <property type="molecule type" value="Genomic_DNA"/>
</dbReference>
<evidence type="ECO:0000256" key="2">
    <source>
        <dbReference type="ARBA" id="ARBA00022598"/>
    </source>
</evidence>
<dbReference type="GO" id="GO:0016874">
    <property type="term" value="F:ligase activity"/>
    <property type="evidence" value="ECO:0007669"/>
    <property type="project" value="UniProtKB-KW"/>
</dbReference>
<dbReference type="InterPro" id="IPR020845">
    <property type="entry name" value="AMP-binding_CS"/>
</dbReference>
<dbReference type="PROSITE" id="PS00455">
    <property type="entry name" value="AMP_BINDING"/>
    <property type="match status" value="1"/>
</dbReference>
<keyword evidence="2 5" id="KW-0436">Ligase</keyword>
<evidence type="ECO:0000313" key="6">
    <source>
        <dbReference type="Proteomes" id="UP001519295"/>
    </source>
</evidence>
<dbReference type="PANTHER" id="PTHR43201">
    <property type="entry name" value="ACYL-COA SYNTHETASE"/>
    <property type="match status" value="1"/>
</dbReference>
<dbReference type="InterPro" id="IPR045851">
    <property type="entry name" value="AMP-bd_C_sf"/>
</dbReference>
<feature type="domain" description="AMP-dependent synthetase/ligase" evidence="3">
    <location>
        <begin position="11"/>
        <end position="386"/>
    </location>
</feature>
<sequence length="549" mass="58594">MPATTVPDLLDRRADDASDQEIVFPDGRLTYPDLAAATRRLVGPLWAAGIRPGDHVGMLLPNRIDSVTTWLAVAQLGAVAVPVNPRLKPGELAYIIENADMRLLFAATELEPLLARALPGLADATPGRLTLPAAPMLRTVVAVDRDEPAPQGWISRTGFESAAHDPVAVAAARAAVGAEDPALILYTSGTTSRPRGCVLDNAALVAEGEAVAERLGLDPADRFWTPLPMFHCGGYDVALAALAGGCGMVHVGEFDPATALRQLAEERCTIAFPAFETIWLPVLDHPDFPATDLSALRIVLNVGAPERLRSMQDRIAPAVQMSSYGMTESCGFCCIGSPDDPPEARATTSGKPLRHMEIRVCDPVTGRPAPAGTPGEVQFRGASRVAHYHRDPDLTAERIDDDGWFTSGDMAVADDHGRISFLSRLKDMLKVGGENVAAAEVEGILGEHPACGVVQVVAAPDARLGEVPAAFVQLRPGADATEQELIDFCLGTIATYKVPRYVRFVTEWPMSGTKVQKFRLRERIATELTDAGITQAPRLTSRPAPTAVP</sequence>
<organism evidence="5 6">
    <name type="scientific">Pseudonocardia parietis</name>
    <dbReference type="NCBI Taxonomy" id="570936"/>
    <lineage>
        <taxon>Bacteria</taxon>
        <taxon>Bacillati</taxon>
        <taxon>Actinomycetota</taxon>
        <taxon>Actinomycetes</taxon>
        <taxon>Pseudonocardiales</taxon>
        <taxon>Pseudonocardiaceae</taxon>
        <taxon>Pseudonocardia</taxon>
    </lineage>
</organism>
<dbReference type="SUPFAM" id="SSF56801">
    <property type="entry name" value="Acetyl-CoA synthetase-like"/>
    <property type="match status" value="1"/>
</dbReference>